<name>A0ABY2J7E5_9MICO</name>
<dbReference type="EMBL" id="SOGJ01000012">
    <property type="protein sequence ID" value="TFC99806.1"/>
    <property type="molecule type" value="Genomic_DNA"/>
</dbReference>
<sequence length="73" mass="8262">MTQIVNQANYTIKAAALRVNRSTRTVKRWLRDGLRCREVAGVVVIDHADLMTEFRARILANPNRKNGGNSPQE</sequence>
<gene>
    <name evidence="1" type="ORF">E3O65_05375</name>
</gene>
<organism evidence="1 2">
    <name type="scientific">Cryobacterium breve</name>
    <dbReference type="NCBI Taxonomy" id="1259258"/>
    <lineage>
        <taxon>Bacteria</taxon>
        <taxon>Bacillati</taxon>
        <taxon>Actinomycetota</taxon>
        <taxon>Actinomycetes</taxon>
        <taxon>Micrococcales</taxon>
        <taxon>Microbacteriaceae</taxon>
        <taxon>Cryobacterium</taxon>
    </lineage>
</organism>
<evidence type="ECO:0000313" key="1">
    <source>
        <dbReference type="EMBL" id="TFC99806.1"/>
    </source>
</evidence>
<comment type="caution">
    <text evidence="1">The sequence shown here is derived from an EMBL/GenBank/DDBJ whole genome shotgun (WGS) entry which is preliminary data.</text>
</comment>
<dbReference type="RefSeq" id="WP_134362711.1">
    <property type="nucleotide sequence ID" value="NZ_SOGJ01000012.1"/>
</dbReference>
<reference evidence="1 2" key="1">
    <citation type="submission" date="2019-03" db="EMBL/GenBank/DDBJ databases">
        <title>Genomics of glacier-inhabiting Cryobacterium strains.</title>
        <authorList>
            <person name="Liu Q."/>
            <person name="Xin Y.-H."/>
        </authorList>
    </citation>
    <scope>NUCLEOTIDE SEQUENCE [LARGE SCALE GENOMIC DNA]</scope>
    <source>
        <strain evidence="1 2">TMT4-23</strain>
    </source>
</reference>
<dbReference type="SUPFAM" id="SSF46955">
    <property type="entry name" value="Putative DNA-binding domain"/>
    <property type="match status" value="1"/>
</dbReference>
<proteinExistence type="predicted"/>
<accession>A0ABY2J7E5</accession>
<evidence type="ECO:0008006" key="3">
    <source>
        <dbReference type="Google" id="ProtNLM"/>
    </source>
</evidence>
<evidence type="ECO:0000313" key="2">
    <source>
        <dbReference type="Proteomes" id="UP000298355"/>
    </source>
</evidence>
<keyword evidence="2" id="KW-1185">Reference proteome</keyword>
<protein>
    <recommendedName>
        <fullName evidence="3">DNA-binding protein</fullName>
    </recommendedName>
</protein>
<dbReference type="Proteomes" id="UP000298355">
    <property type="component" value="Unassembled WGS sequence"/>
</dbReference>
<dbReference type="InterPro" id="IPR009061">
    <property type="entry name" value="DNA-bd_dom_put_sf"/>
</dbReference>